<gene>
    <name evidence="1" type="ORF">H310_09380</name>
</gene>
<organism evidence="1">
    <name type="scientific">Aphanomyces invadans</name>
    <dbReference type="NCBI Taxonomy" id="157072"/>
    <lineage>
        <taxon>Eukaryota</taxon>
        <taxon>Sar</taxon>
        <taxon>Stramenopiles</taxon>
        <taxon>Oomycota</taxon>
        <taxon>Saprolegniomycetes</taxon>
        <taxon>Saprolegniales</taxon>
        <taxon>Verrucalvaceae</taxon>
        <taxon>Aphanomyces</taxon>
    </lineage>
</organism>
<dbReference type="AlphaFoldDB" id="A0A024TTZ8"/>
<sequence>MQVLELLDGFHFENQCPVTNTSRYRKKSCHSFMHANDEPSSPPVSRIEMVVHNTIVANSRFFVVSVFITTPTKTYGLYKVTEEESVNHM</sequence>
<dbReference type="RefSeq" id="XP_008873658.1">
    <property type="nucleotide sequence ID" value="XM_008875436.1"/>
</dbReference>
<reference evidence="1" key="1">
    <citation type="submission" date="2013-12" db="EMBL/GenBank/DDBJ databases">
        <title>The Genome Sequence of Aphanomyces invadans NJM9701.</title>
        <authorList>
            <consortium name="The Broad Institute Genomics Platform"/>
            <person name="Russ C."/>
            <person name="Tyler B."/>
            <person name="van West P."/>
            <person name="Dieguez-Uribeondo J."/>
            <person name="Young S.K."/>
            <person name="Zeng Q."/>
            <person name="Gargeya S."/>
            <person name="Fitzgerald M."/>
            <person name="Abouelleil A."/>
            <person name="Alvarado L."/>
            <person name="Chapman S.B."/>
            <person name="Gainer-Dewar J."/>
            <person name="Goldberg J."/>
            <person name="Griggs A."/>
            <person name="Gujja S."/>
            <person name="Hansen M."/>
            <person name="Howarth C."/>
            <person name="Imamovic A."/>
            <person name="Ireland A."/>
            <person name="Larimer J."/>
            <person name="McCowan C."/>
            <person name="Murphy C."/>
            <person name="Pearson M."/>
            <person name="Poon T.W."/>
            <person name="Priest M."/>
            <person name="Roberts A."/>
            <person name="Saif S."/>
            <person name="Shea T."/>
            <person name="Sykes S."/>
            <person name="Wortman J."/>
            <person name="Nusbaum C."/>
            <person name="Birren B."/>
        </authorList>
    </citation>
    <scope>NUCLEOTIDE SEQUENCE [LARGE SCALE GENOMIC DNA]</scope>
    <source>
        <strain evidence="1">NJM9701</strain>
    </source>
</reference>
<dbReference type="GeneID" id="20086430"/>
<name>A0A024TTZ8_9STRA</name>
<proteinExistence type="predicted"/>
<accession>A0A024TTZ8</accession>
<evidence type="ECO:0000313" key="1">
    <source>
        <dbReference type="EMBL" id="ETV97449.1"/>
    </source>
</evidence>
<dbReference type="EMBL" id="KI913972">
    <property type="protein sequence ID" value="ETV97449.1"/>
    <property type="molecule type" value="Genomic_DNA"/>
</dbReference>
<protein>
    <submittedName>
        <fullName evidence="1">Uncharacterized protein</fullName>
    </submittedName>
</protein>
<dbReference type="VEuPathDB" id="FungiDB:H310_09380"/>